<keyword evidence="1" id="KW-0489">Methyltransferase</keyword>
<dbReference type="AlphaFoldDB" id="A0A9Q3W3G6"/>
<organism evidence="1 2">
    <name type="scientific">Alloalcanivorax xenomutans</name>
    <dbReference type="NCBI Taxonomy" id="1094342"/>
    <lineage>
        <taxon>Bacteria</taxon>
        <taxon>Pseudomonadati</taxon>
        <taxon>Pseudomonadota</taxon>
        <taxon>Gammaproteobacteria</taxon>
        <taxon>Oceanospirillales</taxon>
        <taxon>Alcanivoracaceae</taxon>
        <taxon>Alloalcanivorax</taxon>
    </lineage>
</organism>
<name>A0A9Q3W3G6_9GAMM</name>
<dbReference type="InterPro" id="IPR029063">
    <property type="entry name" value="SAM-dependent_MTases_sf"/>
</dbReference>
<protein>
    <submittedName>
        <fullName evidence="1">Class I SAM-dependent methyltransferase</fullName>
    </submittedName>
</protein>
<comment type="caution">
    <text evidence="1">The sequence shown here is derived from an EMBL/GenBank/DDBJ whole genome shotgun (WGS) entry which is preliminary data.</text>
</comment>
<dbReference type="GO" id="GO:0008168">
    <property type="term" value="F:methyltransferase activity"/>
    <property type="evidence" value="ECO:0007669"/>
    <property type="project" value="UniProtKB-KW"/>
</dbReference>
<evidence type="ECO:0000313" key="2">
    <source>
        <dbReference type="Proteomes" id="UP001107961"/>
    </source>
</evidence>
<keyword evidence="1" id="KW-0808">Transferase</keyword>
<dbReference type="EMBL" id="JAJVKT010000006">
    <property type="protein sequence ID" value="MCE7508314.1"/>
    <property type="molecule type" value="Genomic_DNA"/>
</dbReference>
<dbReference type="GO" id="GO:0032259">
    <property type="term" value="P:methylation"/>
    <property type="evidence" value="ECO:0007669"/>
    <property type="project" value="UniProtKB-KW"/>
</dbReference>
<keyword evidence="2" id="KW-1185">Reference proteome</keyword>
<dbReference type="Proteomes" id="UP001107961">
    <property type="component" value="Unassembled WGS sequence"/>
</dbReference>
<gene>
    <name evidence="1" type="ORF">LZG35_06655</name>
</gene>
<sequence>MSVNEFLEKAWSDKGPKLVSGFSRPLYHNLVGLLKGRKYDKRAYGGMIRHTEAGMLTEWASQVPAGGVIVEIGCYGGLSTSYLLNGLRKKGGKIYAIDPFNSDLDKQEELTDDCVPLENKPTKSLVEQRLKRNGFDGMFELIEGFSQEAARNWNPEVKIDFLWIDGNHEQAYQDFKDFEPFLNPGARVAVHDAHPRYGYAAVVEDVKKIFAEGAWADLEHVKSIITGRKVG</sequence>
<dbReference type="KEGG" id="axe:P40_19415"/>
<dbReference type="Pfam" id="PF13578">
    <property type="entry name" value="Methyltransf_24"/>
    <property type="match status" value="1"/>
</dbReference>
<evidence type="ECO:0000313" key="1">
    <source>
        <dbReference type="EMBL" id="MCE7508314.1"/>
    </source>
</evidence>
<dbReference type="RefSeq" id="WP_022995154.1">
    <property type="nucleotide sequence ID" value="NZ_CBDDTQ010000006.1"/>
</dbReference>
<accession>A0A9Q3W3G6</accession>
<dbReference type="SUPFAM" id="SSF53335">
    <property type="entry name" value="S-adenosyl-L-methionine-dependent methyltransferases"/>
    <property type="match status" value="1"/>
</dbReference>
<proteinExistence type="predicted"/>
<reference evidence="1" key="1">
    <citation type="submission" date="2022-01" db="EMBL/GenBank/DDBJ databases">
        <authorList>
            <person name="Karlyshev A.V."/>
            <person name="Jaspars M."/>
        </authorList>
    </citation>
    <scope>NUCLEOTIDE SEQUENCE</scope>
    <source>
        <strain evidence="1">AGSA3-2</strain>
    </source>
</reference>
<dbReference type="Gene3D" id="3.40.50.150">
    <property type="entry name" value="Vaccinia Virus protein VP39"/>
    <property type="match status" value="1"/>
</dbReference>